<protein>
    <submittedName>
        <fullName evidence="2">Uncharacterized protein</fullName>
    </submittedName>
</protein>
<accession>A0A0W0S978</accession>
<dbReference type="EMBL" id="LNXW01000013">
    <property type="protein sequence ID" value="KTC79898.1"/>
    <property type="molecule type" value="Genomic_DNA"/>
</dbReference>
<dbReference type="AlphaFoldDB" id="A0A0W0S978"/>
<organism evidence="2 3">
    <name type="scientific">Legionella cherrii</name>
    <dbReference type="NCBI Taxonomy" id="28084"/>
    <lineage>
        <taxon>Bacteria</taxon>
        <taxon>Pseudomonadati</taxon>
        <taxon>Pseudomonadota</taxon>
        <taxon>Gammaproteobacteria</taxon>
        <taxon>Legionellales</taxon>
        <taxon>Legionellaceae</taxon>
        <taxon>Legionella</taxon>
    </lineage>
</organism>
<dbReference type="OrthoDB" id="5638166at2"/>
<proteinExistence type="predicted"/>
<comment type="caution">
    <text evidence="2">The sequence shown here is derived from an EMBL/GenBank/DDBJ whole genome shotgun (WGS) entry which is preliminary data.</text>
</comment>
<reference evidence="2 3" key="1">
    <citation type="submission" date="2015-11" db="EMBL/GenBank/DDBJ databases">
        <title>Genomic analysis of 38 Legionella species identifies large and diverse effector repertoires.</title>
        <authorList>
            <person name="Burstein D."/>
            <person name="Amaro F."/>
            <person name="Zusman T."/>
            <person name="Lifshitz Z."/>
            <person name="Cohen O."/>
            <person name="Gilbert J.A."/>
            <person name="Pupko T."/>
            <person name="Shuman H.A."/>
            <person name="Segal G."/>
        </authorList>
    </citation>
    <scope>NUCLEOTIDE SEQUENCE [LARGE SCALE GENOMIC DNA]</scope>
    <source>
        <strain evidence="2 3">ORW</strain>
    </source>
</reference>
<evidence type="ECO:0000313" key="3">
    <source>
        <dbReference type="Proteomes" id="UP000054921"/>
    </source>
</evidence>
<evidence type="ECO:0000256" key="1">
    <source>
        <dbReference type="SAM" id="Phobius"/>
    </source>
</evidence>
<dbReference type="RefSeq" id="WP_058387791.1">
    <property type="nucleotide sequence ID" value="NZ_LNXW01000013.1"/>
</dbReference>
<sequence length="171" mass="18008">MLGLISLDEISYVLNDRDDPNHLLSGEAKRFIEIYKKRPGFFMPYQDGKEFVGGLIAPVIYPLGFAALGLLGIIAGVVLPFATLGSWFVGIGAGLLGYAPLHNDALNAASQFLSFTGYALANAAGCLLLAVLSIPCSLITLATRSLATVGAGVLECMNEAPTTEIQTSMLI</sequence>
<keyword evidence="1" id="KW-1133">Transmembrane helix</keyword>
<feature type="transmembrane region" description="Helical" evidence="1">
    <location>
        <begin position="119"/>
        <end position="141"/>
    </location>
</feature>
<keyword evidence="1" id="KW-0472">Membrane</keyword>
<gene>
    <name evidence="2" type="ORF">Lche_1918</name>
</gene>
<evidence type="ECO:0000313" key="2">
    <source>
        <dbReference type="EMBL" id="KTC79898.1"/>
    </source>
</evidence>
<keyword evidence="1" id="KW-0812">Transmembrane</keyword>
<dbReference type="Proteomes" id="UP000054921">
    <property type="component" value="Unassembled WGS sequence"/>
</dbReference>
<dbReference type="PATRIC" id="fig|28084.5.peg.2083"/>
<name>A0A0W0S978_9GAMM</name>
<feature type="transmembrane region" description="Helical" evidence="1">
    <location>
        <begin position="78"/>
        <end position="99"/>
    </location>
</feature>
<feature type="transmembrane region" description="Helical" evidence="1">
    <location>
        <begin position="51"/>
        <end position="71"/>
    </location>
</feature>